<accession>A0A8C4LAQ3</accession>
<name>A0A8C4LAQ3_EQUAS</name>
<evidence type="ECO:0000313" key="1">
    <source>
        <dbReference type="Ensembl" id="ENSEASP00005005184.1"/>
    </source>
</evidence>
<protein>
    <submittedName>
        <fullName evidence="1">Uncharacterized protein</fullName>
    </submittedName>
</protein>
<organism evidence="1">
    <name type="scientific">Equus asinus asinus</name>
    <dbReference type="NCBI Taxonomy" id="83772"/>
    <lineage>
        <taxon>Eukaryota</taxon>
        <taxon>Metazoa</taxon>
        <taxon>Chordata</taxon>
        <taxon>Craniata</taxon>
        <taxon>Vertebrata</taxon>
        <taxon>Euteleostomi</taxon>
        <taxon>Mammalia</taxon>
        <taxon>Eutheria</taxon>
        <taxon>Laurasiatheria</taxon>
        <taxon>Perissodactyla</taxon>
        <taxon>Equidae</taxon>
        <taxon>Equus</taxon>
    </lineage>
</organism>
<reference evidence="1" key="1">
    <citation type="submission" date="2023-03" db="UniProtKB">
        <authorList>
            <consortium name="Ensembl"/>
        </authorList>
    </citation>
    <scope>IDENTIFICATION</scope>
</reference>
<dbReference type="Ensembl" id="ENSEAST00005005675.1">
    <property type="protein sequence ID" value="ENSEASP00005005184.1"/>
    <property type="gene ID" value="ENSEASG00005003880.1"/>
</dbReference>
<sequence length="113" mass="13772">MRKYLVYNSWQVLKSELALYRVTLDIIVMIRVCKMFRQGLRGFREYQIIESAHRRHPIFSFWDGVRGQRESRWETQLSVLLMMRLILEKVTKQEGCLSGELRIRQLYTPRHRQ</sequence>
<dbReference type="AlphaFoldDB" id="A0A8C4LAQ3"/>
<proteinExistence type="predicted"/>